<evidence type="ECO:0000313" key="2">
    <source>
        <dbReference type="EMBL" id="SCY61332.1"/>
    </source>
</evidence>
<feature type="domain" description="N-acetyltransferase" evidence="1">
    <location>
        <begin position="153"/>
        <end position="304"/>
    </location>
</feature>
<dbReference type="InterPro" id="IPR000182">
    <property type="entry name" value="GNAT_dom"/>
</dbReference>
<proteinExistence type="predicted"/>
<name>A0A1G5HBS8_LEGMI</name>
<dbReference type="Gene3D" id="3.40.630.30">
    <property type="match status" value="2"/>
</dbReference>
<dbReference type="PANTHER" id="PTHR42919">
    <property type="entry name" value="N-ALPHA-ACETYLTRANSFERASE"/>
    <property type="match status" value="1"/>
</dbReference>
<evidence type="ECO:0000259" key="1">
    <source>
        <dbReference type="PROSITE" id="PS51186"/>
    </source>
</evidence>
<comment type="caution">
    <text evidence="2">The sequence shown here is derived from an EMBL/GenBank/DDBJ whole genome shotgun (WGS) entry which is preliminary data.</text>
</comment>
<sequence length="321" mass="37131">MVSTMTFQLSFEENPHPDDIQALSHGIMDHAQKKKGFNPLEFFAFFIRDSSNAVVGGCNGCTLYGCLFIDQLWVSNSLRNQGRGTQLMRAALSYGEKKGCTFATVNTMDWEALGFYQKLGFKIEFERHGFQKNSVFYFLRKEFLETSTQQDQINIRPLAEKDIMHLVDEFARHLWPKPRSTFDLYWHEQAKNERCIWLAFYNKQLAGYVTLRWHSDYQPFRDNHIPEIMDLNVLPPYRNKGIGSQLLAIAEKEAASRCDVVGLGVGLYRDYGAAQKLYIKRGYTPDGRGLTYQYRPINPGDNAPVDDDLILWFTKQVNLYI</sequence>
<gene>
    <name evidence="2" type="ORF">SAMN02982997_02238</name>
</gene>
<dbReference type="PROSITE" id="PS51186">
    <property type="entry name" value="GNAT"/>
    <property type="match status" value="2"/>
</dbReference>
<dbReference type="InterPro" id="IPR016181">
    <property type="entry name" value="Acyl_CoA_acyltransferase"/>
</dbReference>
<keyword evidence="2" id="KW-0687">Ribonucleoprotein</keyword>
<dbReference type="Proteomes" id="UP000182998">
    <property type="component" value="Unassembled WGS sequence"/>
</dbReference>
<evidence type="ECO:0000313" key="3">
    <source>
        <dbReference type="Proteomes" id="UP000182998"/>
    </source>
</evidence>
<accession>A0A1G5HBS8</accession>
<keyword evidence="3" id="KW-1185">Reference proteome</keyword>
<reference evidence="2 3" key="1">
    <citation type="submission" date="2016-10" db="EMBL/GenBank/DDBJ databases">
        <authorList>
            <person name="Varghese N."/>
            <person name="Submissions S."/>
        </authorList>
    </citation>
    <scope>NUCLEOTIDE SEQUENCE [LARGE SCALE GENOMIC DNA]</scope>
    <source>
        <strain evidence="2 3">ATCC 33218</strain>
    </source>
</reference>
<protein>
    <submittedName>
        <fullName evidence="2">Ribosomal protein S18 acetylase RimI</fullName>
    </submittedName>
</protein>
<dbReference type="Pfam" id="PF00583">
    <property type="entry name" value="Acetyltransf_1"/>
    <property type="match status" value="2"/>
</dbReference>
<keyword evidence="2" id="KW-0689">Ribosomal protein</keyword>
<dbReference type="SUPFAM" id="SSF55729">
    <property type="entry name" value="Acyl-CoA N-acyltransferases (Nat)"/>
    <property type="match status" value="2"/>
</dbReference>
<dbReference type="CDD" id="cd04301">
    <property type="entry name" value="NAT_SF"/>
    <property type="match status" value="2"/>
</dbReference>
<dbReference type="GO" id="GO:0005840">
    <property type="term" value="C:ribosome"/>
    <property type="evidence" value="ECO:0007669"/>
    <property type="project" value="UniProtKB-KW"/>
</dbReference>
<dbReference type="EMBL" id="FMVN01000011">
    <property type="protein sequence ID" value="SCY61332.1"/>
    <property type="molecule type" value="Genomic_DNA"/>
</dbReference>
<organism evidence="2 3">
    <name type="scientific">Legionella micdadei</name>
    <name type="common">Tatlockia micdadei</name>
    <dbReference type="NCBI Taxonomy" id="451"/>
    <lineage>
        <taxon>Bacteria</taxon>
        <taxon>Pseudomonadati</taxon>
        <taxon>Pseudomonadota</taxon>
        <taxon>Gammaproteobacteria</taxon>
        <taxon>Legionellales</taxon>
        <taxon>Legionellaceae</taxon>
        <taxon>Legionella</taxon>
    </lineage>
</organism>
<dbReference type="PANTHER" id="PTHR42919:SF20">
    <property type="entry name" value="GCN5-RELATED N-ACETYLTRANSFERASE 10, CHLOROPLASTIC"/>
    <property type="match status" value="1"/>
</dbReference>
<dbReference type="InterPro" id="IPR051556">
    <property type="entry name" value="N-term/lysine_N-AcTrnsfr"/>
</dbReference>
<feature type="domain" description="N-acetyltransferase" evidence="1">
    <location>
        <begin position="1"/>
        <end position="142"/>
    </location>
</feature>